<reference evidence="1" key="2">
    <citation type="journal article" date="2024" name="Plant">
        <title>Genomic evolution and insights into agronomic trait innovations of Sesamum species.</title>
        <authorList>
            <person name="Miao H."/>
            <person name="Wang L."/>
            <person name="Qu L."/>
            <person name="Liu H."/>
            <person name="Sun Y."/>
            <person name="Le M."/>
            <person name="Wang Q."/>
            <person name="Wei S."/>
            <person name="Zheng Y."/>
            <person name="Lin W."/>
            <person name="Duan Y."/>
            <person name="Cao H."/>
            <person name="Xiong S."/>
            <person name="Wang X."/>
            <person name="Wei L."/>
            <person name="Li C."/>
            <person name="Ma Q."/>
            <person name="Ju M."/>
            <person name="Zhao R."/>
            <person name="Li G."/>
            <person name="Mu C."/>
            <person name="Tian Q."/>
            <person name="Mei H."/>
            <person name="Zhang T."/>
            <person name="Gao T."/>
            <person name="Zhang H."/>
        </authorList>
    </citation>
    <scope>NUCLEOTIDE SEQUENCE</scope>
    <source>
        <strain evidence="1">K16</strain>
    </source>
</reference>
<dbReference type="CDD" id="cd09272">
    <property type="entry name" value="RNase_HI_RT_Ty1"/>
    <property type="match status" value="1"/>
</dbReference>
<dbReference type="AlphaFoldDB" id="A0AAE2BLC4"/>
<dbReference type="EMBL" id="JACGWL010000013">
    <property type="protein sequence ID" value="KAK4389631.1"/>
    <property type="molecule type" value="Genomic_DNA"/>
</dbReference>
<sequence>MGSAVCELLWVSYILGEFGIPLVTPIPFHCDNKAVIHITENPVFHERTKHLDIDCHLVRDQLKHGFIFPQHISSQHQVADLFTKALSAAHFSRLVSKLGMFPCANLRGAVTSSSHYSHYSH</sequence>
<proteinExistence type="predicted"/>
<name>A0AAE2BLC4_9LAMI</name>
<evidence type="ECO:0000313" key="1">
    <source>
        <dbReference type="EMBL" id="KAK4389631.1"/>
    </source>
</evidence>
<reference evidence="1" key="1">
    <citation type="submission" date="2020-06" db="EMBL/GenBank/DDBJ databases">
        <authorList>
            <person name="Li T."/>
            <person name="Hu X."/>
            <person name="Zhang T."/>
            <person name="Song X."/>
            <person name="Zhang H."/>
            <person name="Dai N."/>
            <person name="Sheng W."/>
            <person name="Hou X."/>
            <person name="Wei L."/>
        </authorList>
    </citation>
    <scope>NUCLEOTIDE SEQUENCE</scope>
    <source>
        <strain evidence="1">K16</strain>
        <tissue evidence="1">Leaf</tissue>
    </source>
</reference>
<gene>
    <name evidence="1" type="ORF">Sango_2300100</name>
</gene>
<evidence type="ECO:0000313" key="2">
    <source>
        <dbReference type="Proteomes" id="UP001289374"/>
    </source>
</evidence>
<protein>
    <recommendedName>
        <fullName evidence="3">Copia protein</fullName>
    </recommendedName>
</protein>
<dbReference type="Proteomes" id="UP001289374">
    <property type="component" value="Unassembled WGS sequence"/>
</dbReference>
<comment type="caution">
    <text evidence="1">The sequence shown here is derived from an EMBL/GenBank/DDBJ whole genome shotgun (WGS) entry which is preliminary data.</text>
</comment>
<dbReference type="PANTHER" id="PTHR11439:SF465">
    <property type="entry name" value="REVERSE TRANSCRIPTASE TY1_COPIA-TYPE DOMAIN-CONTAINING PROTEIN"/>
    <property type="match status" value="1"/>
</dbReference>
<evidence type="ECO:0008006" key="3">
    <source>
        <dbReference type="Google" id="ProtNLM"/>
    </source>
</evidence>
<keyword evidence="2" id="KW-1185">Reference proteome</keyword>
<organism evidence="1 2">
    <name type="scientific">Sesamum angolense</name>
    <dbReference type="NCBI Taxonomy" id="2727404"/>
    <lineage>
        <taxon>Eukaryota</taxon>
        <taxon>Viridiplantae</taxon>
        <taxon>Streptophyta</taxon>
        <taxon>Embryophyta</taxon>
        <taxon>Tracheophyta</taxon>
        <taxon>Spermatophyta</taxon>
        <taxon>Magnoliopsida</taxon>
        <taxon>eudicotyledons</taxon>
        <taxon>Gunneridae</taxon>
        <taxon>Pentapetalae</taxon>
        <taxon>asterids</taxon>
        <taxon>lamiids</taxon>
        <taxon>Lamiales</taxon>
        <taxon>Pedaliaceae</taxon>
        <taxon>Sesamum</taxon>
    </lineage>
</organism>
<dbReference type="PANTHER" id="PTHR11439">
    <property type="entry name" value="GAG-POL-RELATED RETROTRANSPOSON"/>
    <property type="match status" value="1"/>
</dbReference>
<accession>A0AAE2BLC4</accession>